<reference evidence="5 6" key="1">
    <citation type="submission" date="2023-07" db="EMBL/GenBank/DDBJ databases">
        <title>The novel representative of Negativicutes class, Anaeroselena agilis gen. nov. sp. nov.</title>
        <authorList>
            <person name="Prokofeva M.I."/>
            <person name="Elcheninov A.G."/>
            <person name="Klyukina A."/>
            <person name="Kublanov I.V."/>
            <person name="Frolov E.N."/>
            <person name="Podosokorskaya O.A."/>
        </authorList>
    </citation>
    <scope>NUCLEOTIDE SEQUENCE [LARGE SCALE GENOMIC DNA]</scope>
    <source>
        <strain evidence="5 6">4137-cl</strain>
    </source>
</reference>
<name>A0ABU3P5S7_9FIRM</name>
<feature type="domain" description="Transketolase-like pyrimidine-binding" evidence="4">
    <location>
        <begin position="4"/>
        <end position="179"/>
    </location>
</feature>
<dbReference type="Pfam" id="PF02780">
    <property type="entry name" value="Transketolase_C"/>
    <property type="match status" value="1"/>
</dbReference>
<dbReference type="Gene3D" id="3.40.50.970">
    <property type="match status" value="1"/>
</dbReference>
<keyword evidence="3" id="KW-0786">Thiamine pyrophosphate</keyword>
<dbReference type="InterPro" id="IPR005475">
    <property type="entry name" value="Transketolase-like_Pyr-bd"/>
</dbReference>
<dbReference type="GO" id="GO:0016491">
    <property type="term" value="F:oxidoreductase activity"/>
    <property type="evidence" value="ECO:0007669"/>
    <property type="project" value="UniProtKB-KW"/>
</dbReference>
<evidence type="ECO:0000313" key="6">
    <source>
        <dbReference type="Proteomes" id="UP001254848"/>
    </source>
</evidence>
<dbReference type="PANTHER" id="PTHR43257:SF2">
    <property type="entry name" value="PYRUVATE DEHYDROGENASE E1 COMPONENT SUBUNIT BETA"/>
    <property type="match status" value="1"/>
</dbReference>
<evidence type="ECO:0000256" key="1">
    <source>
        <dbReference type="ARBA" id="ARBA00001964"/>
    </source>
</evidence>
<dbReference type="SMART" id="SM00861">
    <property type="entry name" value="Transket_pyr"/>
    <property type="match status" value="1"/>
</dbReference>
<dbReference type="SUPFAM" id="SSF52518">
    <property type="entry name" value="Thiamin diphosphate-binding fold (THDP-binding)"/>
    <property type="match status" value="1"/>
</dbReference>
<evidence type="ECO:0000256" key="2">
    <source>
        <dbReference type="ARBA" id="ARBA00023002"/>
    </source>
</evidence>
<dbReference type="NCBIfam" id="NF006667">
    <property type="entry name" value="PRK09212.1"/>
    <property type="match status" value="1"/>
</dbReference>
<dbReference type="RefSeq" id="WP_413782315.1">
    <property type="nucleotide sequence ID" value="NZ_JAUOZS010000001.1"/>
</dbReference>
<dbReference type="InterPro" id="IPR033248">
    <property type="entry name" value="Transketolase_C"/>
</dbReference>
<dbReference type="InterPro" id="IPR009014">
    <property type="entry name" value="Transketo_C/PFOR_II"/>
</dbReference>
<keyword evidence="2 5" id="KW-0560">Oxidoreductase</keyword>
<evidence type="ECO:0000313" key="5">
    <source>
        <dbReference type="EMBL" id="MDT8903873.1"/>
    </source>
</evidence>
<dbReference type="EMBL" id="JAUOZS010000001">
    <property type="protein sequence ID" value="MDT8903873.1"/>
    <property type="molecule type" value="Genomic_DNA"/>
</dbReference>
<comment type="caution">
    <text evidence="5">The sequence shown here is derived from an EMBL/GenBank/DDBJ whole genome shotgun (WGS) entry which is preliminary data.</text>
</comment>
<dbReference type="InterPro" id="IPR029061">
    <property type="entry name" value="THDP-binding"/>
</dbReference>
<proteinExistence type="predicted"/>
<protein>
    <submittedName>
        <fullName evidence="5">Alpha-ketoacid dehydrogenase subunit beta</fullName>
        <ecNumber evidence="5">1.2.4.-</ecNumber>
    </submittedName>
</protein>
<dbReference type="Gene3D" id="3.40.50.920">
    <property type="match status" value="1"/>
</dbReference>
<gene>
    <name evidence="5" type="ORF">Q4T40_21795</name>
</gene>
<evidence type="ECO:0000256" key="3">
    <source>
        <dbReference type="ARBA" id="ARBA00023052"/>
    </source>
</evidence>
<dbReference type="SUPFAM" id="SSF52922">
    <property type="entry name" value="TK C-terminal domain-like"/>
    <property type="match status" value="1"/>
</dbReference>
<keyword evidence="6" id="KW-1185">Reference proteome</keyword>
<dbReference type="PANTHER" id="PTHR43257">
    <property type="entry name" value="PYRUVATE DEHYDROGENASE E1 COMPONENT BETA SUBUNIT"/>
    <property type="match status" value="1"/>
</dbReference>
<dbReference type="EC" id="1.2.4.-" evidence="5"/>
<comment type="cofactor">
    <cofactor evidence="1">
        <name>thiamine diphosphate</name>
        <dbReference type="ChEBI" id="CHEBI:58937"/>
    </cofactor>
</comment>
<dbReference type="Pfam" id="PF02779">
    <property type="entry name" value="Transket_pyr"/>
    <property type="match status" value="1"/>
</dbReference>
<evidence type="ECO:0000259" key="4">
    <source>
        <dbReference type="SMART" id="SM00861"/>
    </source>
</evidence>
<organism evidence="5 6">
    <name type="scientific">Anaeroselena agilis</name>
    <dbReference type="NCBI Taxonomy" id="3063788"/>
    <lineage>
        <taxon>Bacteria</taxon>
        <taxon>Bacillati</taxon>
        <taxon>Bacillota</taxon>
        <taxon>Negativicutes</taxon>
        <taxon>Acetonemataceae</taxon>
        <taxon>Anaeroselena</taxon>
    </lineage>
</organism>
<sequence length="325" mass="35410">MTVISYAKAINEAHRQLLATDERVFVIGQGVESPWCVGTTTLGLIDQFGTNRVIDTPISELAVTGSAIGAAMTGMRPIVFHPRMDFMYLALDPIINHCASWHYMFGGAVNVPVTIRGIVNRGNEQAAQHSQSPYSLYCHVPGLKVVAPASPYDAKGLLVAAVRDDNPVLYIDDRWLYQTEEEVPDEIYEVPLGKGKVCREGTDVTVVAVSYLVKEAITAAAELAKLGISVEVIDPRTLKPLDTDLILNSVKKTGRLVIADPDNPICSLGDHISSLVYGNFFGRLKGPIQRVNLPDAPAPASTALEKAYYPNHQNIIASVRTLFRQ</sequence>
<dbReference type="CDD" id="cd07036">
    <property type="entry name" value="TPP_PYR_E1-PDHc-beta_like"/>
    <property type="match status" value="1"/>
</dbReference>
<dbReference type="Proteomes" id="UP001254848">
    <property type="component" value="Unassembled WGS sequence"/>
</dbReference>
<accession>A0ABU3P5S7</accession>